<name>A0A8J2K2F5_9HEXA</name>
<feature type="transmembrane region" description="Helical" evidence="6">
    <location>
        <begin position="220"/>
        <end position="242"/>
    </location>
</feature>
<dbReference type="OrthoDB" id="10033535at2759"/>
<organism evidence="7 8">
    <name type="scientific">Allacma fusca</name>
    <dbReference type="NCBI Taxonomy" id="39272"/>
    <lineage>
        <taxon>Eukaryota</taxon>
        <taxon>Metazoa</taxon>
        <taxon>Ecdysozoa</taxon>
        <taxon>Arthropoda</taxon>
        <taxon>Hexapoda</taxon>
        <taxon>Collembola</taxon>
        <taxon>Symphypleona</taxon>
        <taxon>Sminthuridae</taxon>
        <taxon>Allacma</taxon>
    </lineage>
</organism>
<dbReference type="InterPro" id="IPR018499">
    <property type="entry name" value="Tetraspanin/Peripherin"/>
</dbReference>
<evidence type="ECO:0000256" key="2">
    <source>
        <dbReference type="ARBA" id="ARBA00006840"/>
    </source>
</evidence>
<dbReference type="EMBL" id="CAJVCH010135851">
    <property type="protein sequence ID" value="CAG7726466.1"/>
    <property type="molecule type" value="Genomic_DNA"/>
</dbReference>
<protein>
    <recommendedName>
        <fullName evidence="9">Tetraspanin</fullName>
    </recommendedName>
</protein>
<gene>
    <name evidence="7" type="ORF">AFUS01_LOCUS15379</name>
</gene>
<dbReference type="AlphaFoldDB" id="A0A8J2K2F5"/>
<keyword evidence="5 6" id="KW-0472">Membrane</keyword>
<dbReference type="Pfam" id="PF00335">
    <property type="entry name" value="Tetraspanin"/>
    <property type="match status" value="1"/>
</dbReference>
<dbReference type="Proteomes" id="UP000708208">
    <property type="component" value="Unassembled WGS sequence"/>
</dbReference>
<dbReference type="PANTHER" id="PTHR19282:SF456">
    <property type="entry name" value="CD63 MOLECULE"/>
    <property type="match status" value="1"/>
</dbReference>
<evidence type="ECO:0000256" key="1">
    <source>
        <dbReference type="ARBA" id="ARBA00004141"/>
    </source>
</evidence>
<comment type="caution">
    <text evidence="7">The sequence shown here is derived from an EMBL/GenBank/DDBJ whole genome shotgun (WGS) entry which is preliminary data.</text>
</comment>
<feature type="transmembrane region" description="Helical" evidence="6">
    <location>
        <begin position="12"/>
        <end position="36"/>
    </location>
</feature>
<evidence type="ECO:0008006" key="9">
    <source>
        <dbReference type="Google" id="ProtNLM"/>
    </source>
</evidence>
<evidence type="ECO:0000256" key="3">
    <source>
        <dbReference type="ARBA" id="ARBA00022692"/>
    </source>
</evidence>
<dbReference type="InterPro" id="IPR018503">
    <property type="entry name" value="Tetraspanin_CS"/>
</dbReference>
<evidence type="ECO:0000256" key="5">
    <source>
        <dbReference type="ARBA" id="ARBA00023136"/>
    </source>
</evidence>
<keyword evidence="8" id="KW-1185">Reference proteome</keyword>
<comment type="similarity">
    <text evidence="2">Belongs to the tetraspanin (TM4SF) family.</text>
</comment>
<evidence type="ECO:0000313" key="7">
    <source>
        <dbReference type="EMBL" id="CAG7726466.1"/>
    </source>
</evidence>
<proteinExistence type="inferred from homology"/>
<dbReference type="CDD" id="cd03127">
    <property type="entry name" value="tetraspanin_LEL"/>
    <property type="match status" value="1"/>
</dbReference>
<dbReference type="PANTHER" id="PTHR19282">
    <property type="entry name" value="TETRASPANIN"/>
    <property type="match status" value="1"/>
</dbReference>
<dbReference type="PROSITE" id="PS00421">
    <property type="entry name" value="TM4_1"/>
    <property type="match status" value="1"/>
</dbReference>
<dbReference type="InterPro" id="IPR000301">
    <property type="entry name" value="Tetraspanin_animals"/>
</dbReference>
<evidence type="ECO:0000256" key="6">
    <source>
        <dbReference type="SAM" id="Phobius"/>
    </source>
</evidence>
<keyword evidence="4 6" id="KW-1133">Transmembrane helix</keyword>
<accession>A0A8J2K2F5</accession>
<evidence type="ECO:0000313" key="8">
    <source>
        <dbReference type="Proteomes" id="UP000708208"/>
    </source>
</evidence>
<dbReference type="PIRSF" id="PIRSF002419">
    <property type="entry name" value="Tetraspanin"/>
    <property type="match status" value="1"/>
</dbReference>
<keyword evidence="3 6" id="KW-0812">Transmembrane</keyword>
<feature type="transmembrane region" description="Helical" evidence="6">
    <location>
        <begin position="88"/>
        <end position="108"/>
    </location>
</feature>
<feature type="transmembrane region" description="Helical" evidence="6">
    <location>
        <begin position="56"/>
        <end position="76"/>
    </location>
</feature>
<comment type="subcellular location">
    <subcellularLocation>
        <location evidence="1">Membrane</location>
        <topology evidence="1">Multi-pass membrane protein</topology>
    </subcellularLocation>
</comment>
<sequence>MVQGGMKCVKYSLFLVNLLFVVAGITLITVGVMTTNSLGQFGTLIQPSELAVPSKLFIVVGVIVFIIAFLGCCGAVRENHCMMMTYSVLIALILILELGASVASYYFADEVENILKNGLTETFEDYGKNTTQAETTRRTWDVVQNGLKCCGANNYTDWFDVHMYNQTEKEFILPRSCCIDDTENCTSGITTTTPPDEVFKTIFSEGCVAKGVKDIDIQRIGTVGITLAVLELLAVVCACLMAKSIRYSYESV</sequence>
<evidence type="ECO:0000256" key="4">
    <source>
        <dbReference type="ARBA" id="ARBA00022989"/>
    </source>
</evidence>
<reference evidence="7" key="1">
    <citation type="submission" date="2021-06" db="EMBL/GenBank/DDBJ databases">
        <authorList>
            <person name="Hodson N. C."/>
            <person name="Mongue J. A."/>
            <person name="Jaron S. K."/>
        </authorList>
    </citation>
    <scope>NUCLEOTIDE SEQUENCE</scope>
</reference>
<dbReference type="GO" id="GO:0005886">
    <property type="term" value="C:plasma membrane"/>
    <property type="evidence" value="ECO:0007669"/>
    <property type="project" value="TreeGrafter"/>
</dbReference>